<gene>
    <name evidence="1" type="ORF">GHT06_015169</name>
</gene>
<dbReference type="PANTHER" id="PTHR22954">
    <property type="entry name" value="RETROVIRAL PROTEASE-RELATED"/>
    <property type="match status" value="1"/>
</dbReference>
<dbReference type="Proteomes" id="UP000820818">
    <property type="component" value="Linkage Group LG5"/>
</dbReference>
<protein>
    <submittedName>
        <fullName evidence="1">Uncharacterized protein</fullName>
    </submittedName>
</protein>
<name>A0AAD5PWY8_9CRUS</name>
<keyword evidence="2" id="KW-1185">Reference proteome</keyword>
<dbReference type="Pfam" id="PF03564">
    <property type="entry name" value="DUF1759"/>
    <property type="match status" value="1"/>
</dbReference>
<proteinExistence type="predicted"/>
<accession>A0AAD5PWY8</accession>
<organism evidence="1 2">
    <name type="scientific">Daphnia sinensis</name>
    <dbReference type="NCBI Taxonomy" id="1820382"/>
    <lineage>
        <taxon>Eukaryota</taxon>
        <taxon>Metazoa</taxon>
        <taxon>Ecdysozoa</taxon>
        <taxon>Arthropoda</taxon>
        <taxon>Crustacea</taxon>
        <taxon>Branchiopoda</taxon>
        <taxon>Diplostraca</taxon>
        <taxon>Cladocera</taxon>
        <taxon>Anomopoda</taxon>
        <taxon>Daphniidae</taxon>
        <taxon>Daphnia</taxon>
        <taxon>Daphnia similis group</taxon>
    </lineage>
</organism>
<dbReference type="PANTHER" id="PTHR22954:SF3">
    <property type="entry name" value="PROTEIN CBG08539"/>
    <property type="match status" value="1"/>
</dbReference>
<comment type="caution">
    <text evidence="1">The sequence shown here is derived from an EMBL/GenBank/DDBJ whole genome shotgun (WGS) entry which is preliminary data.</text>
</comment>
<dbReference type="AlphaFoldDB" id="A0AAD5PWY8"/>
<evidence type="ECO:0000313" key="2">
    <source>
        <dbReference type="Proteomes" id="UP000820818"/>
    </source>
</evidence>
<dbReference type="InterPro" id="IPR005312">
    <property type="entry name" value="DUF1759"/>
</dbReference>
<reference evidence="1 2" key="1">
    <citation type="submission" date="2022-05" db="EMBL/GenBank/DDBJ databases">
        <title>A multi-omics perspective on studying reproductive biology in Daphnia sinensis.</title>
        <authorList>
            <person name="Jia J."/>
        </authorList>
    </citation>
    <scope>NUCLEOTIDE SEQUENCE [LARGE SCALE GENOMIC DNA]</scope>
    <source>
        <strain evidence="1 2">WSL</strain>
    </source>
</reference>
<dbReference type="EMBL" id="WJBH02000005">
    <property type="protein sequence ID" value="KAI9558390.1"/>
    <property type="molecule type" value="Genomic_DNA"/>
</dbReference>
<evidence type="ECO:0000313" key="1">
    <source>
        <dbReference type="EMBL" id="KAI9558390.1"/>
    </source>
</evidence>
<sequence>MGLKGDIRTQQRLLEDEKVSRQTEKNHFKRELEARIGELTIAFDKKLALYTSTSVVNKADQNNKETGAKPKQQTFRAMERVNEEHGENKEEFIDSQRRSVNQTCETSVNSKNLFSVFRLPKLDIQPFDGDSKKWADFIAIFRDLVHHNSSISSTQKMAILKQCLTQDIRDGLGDSLSSPALYEKALRELEETYGHPQLVSRSYIQSLINLPKLNMNDYKSFHLAFSVAAGPNLR</sequence>